<feature type="region of interest" description="Disordered" evidence="7">
    <location>
        <begin position="28"/>
        <end position="70"/>
    </location>
</feature>
<keyword evidence="4 8" id="KW-0812">Transmembrane</keyword>
<feature type="transmembrane region" description="Helical" evidence="8">
    <location>
        <begin position="433"/>
        <end position="456"/>
    </location>
</feature>
<feature type="transmembrane region" description="Helical" evidence="8">
    <location>
        <begin position="124"/>
        <end position="146"/>
    </location>
</feature>
<evidence type="ECO:0000256" key="7">
    <source>
        <dbReference type="SAM" id="MobiDB-lite"/>
    </source>
</evidence>
<feature type="domain" description="Major facilitator superfamily (MFS) profile" evidence="9">
    <location>
        <begin position="93"/>
        <end position="487"/>
    </location>
</feature>
<evidence type="ECO:0000256" key="2">
    <source>
        <dbReference type="ARBA" id="ARBA00008335"/>
    </source>
</evidence>
<dbReference type="InterPro" id="IPR036259">
    <property type="entry name" value="MFS_trans_sf"/>
</dbReference>
<dbReference type="PANTHER" id="PTHR23514">
    <property type="entry name" value="BYPASS OF STOP CODON PROTEIN 6"/>
    <property type="match status" value="1"/>
</dbReference>
<evidence type="ECO:0000313" key="10">
    <source>
        <dbReference type="EMBL" id="KXJ88611.1"/>
    </source>
</evidence>
<dbReference type="InParanoid" id="A0A136IUN3"/>
<feature type="region of interest" description="Disordered" evidence="7">
    <location>
        <begin position="278"/>
        <end position="297"/>
    </location>
</feature>
<dbReference type="GO" id="GO:0016020">
    <property type="term" value="C:membrane"/>
    <property type="evidence" value="ECO:0007669"/>
    <property type="project" value="TreeGrafter"/>
</dbReference>
<gene>
    <name evidence="10" type="ORF">Micbo1qcDRAFT_178211</name>
</gene>
<feature type="compositionally biased region" description="Low complexity" evidence="7">
    <location>
        <begin position="41"/>
        <end position="57"/>
    </location>
</feature>
<dbReference type="GO" id="GO:0022857">
    <property type="term" value="F:transmembrane transporter activity"/>
    <property type="evidence" value="ECO:0007669"/>
    <property type="project" value="InterPro"/>
</dbReference>
<reference evidence="11" key="1">
    <citation type="submission" date="2016-02" db="EMBL/GenBank/DDBJ databases">
        <title>Draft genome sequence of Microdochium bolleyi, a fungal endophyte of beachgrass.</title>
        <authorList>
            <consortium name="DOE Joint Genome Institute"/>
            <person name="David A.S."/>
            <person name="May G."/>
            <person name="Haridas S."/>
            <person name="Lim J."/>
            <person name="Wang M."/>
            <person name="Labutti K."/>
            <person name="Lipzen A."/>
            <person name="Barry K."/>
            <person name="Grigoriev I.V."/>
        </authorList>
    </citation>
    <scope>NUCLEOTIDE SEQUENCE [LARGE SCALE GENOMIC DNA]</scope>
    <source>
        <strain evidence="11">J235TASD1</strain>
    </source>
</reference>
<keyword evidence="11" id="KW-1185">Reference proteome</keyword>
<keyword evidence="3" id="KW-0813">Transport</keyword>
<feature type="transmembrane region" description="Helical" evidence="8">
    <location>
        <begin position="244"/>
        <end position="267"/>
    </location>
</feature>
<dbReference type="InterPro" id="IPR051788">
    <property type="entry name" value="MFS_Transporter"/>
</dbReference>
<evidence type="ECO:0000256" key="3">
    <source>
        <dbReference type="ARBA" id="ARBA00022448"/>
    </source>
</evidence>
<feature type="transmembrane region" description="Helical" evidence="8">
    <location>
        <begin position="462"/>
        <end position="481"/>
    </location>
</feature>
<dbReference type="FunFam" id="1.20.1250.20:FF:000286">
    <property type="entry name" value="MFS efflux transporter"/>
    <property type="match status" value="1"/>
</dbReference>
<dbReference type="Proteomes" id="UP000070501">
    <property type="component" value="Unassembled WGS sequence"/>
</dbReference>
<accession>A0A136IUN3</accession>
<dbReference type="PANTHER" id="PTHR23514:SF3">
    <property type="entry name" value="BYPASS OF STOP CODON PROTEIN 6"/>
    <property type="match status" value="1"/>
</dbReference>
<dbReference type="OrthoDB" id="413079at2759"/>
<dbReference type="AlphaFoldDB" id="A0A136IUN3"/>
<feature type="transmembrane region" description="Helical" evidence="8">
    <location>
        <begin position="158"/>
        <end position="176"/>
    </location>
</feature>
<keyword evidence="6 8" id="KW-0472">Membrane</keyword>
<name>A0A136IUN3_9PEZI</name>
<keyword evidence="5 8" id="KW-1133">Transmembrane helix</keyword>
<feature type="transmembrane region" description="Helical" evidence="8">
    <location>
        <begin position="398"/>
        <end position="421"/>
    </location>
</feature>
<feature type="transmembrane region" description="Helical" evidence="8">
    <location>
        <begin position="182"/>
        <end position="205"/>
    </location>
</feature>
<evidence type="ECO:0000256" key="4">
    <source>
        <dbReference type="ARBA" id="ARBA00022692"/>
    </source>
</evidence>
<protein>
    <submittedName>
        <fullName evidence="10">Major facilitator superfamily domain-containing protein</fullName>
    </submittedName>
</protein>
<dbReference type="SUPFAM" id="SSF103473">
    <property type="entry name" value="MFS general substrate transporter"/>
    <property type="match status" value="1"/>
</dbReference>
<evidence type="ECO:0000256" key="8">
    <source>
        <dbReference type="SAM" id="Phobius"/>
    </source>
</evidence>
<dbReference type="FunCoup" id="A0A136IUN3">
    <property type="interactions" value="22"/>
</dbReference>
<evidence type="ECO:0000313" key="11">
    <source>
        <dbReference type="Proteomes" id="UP000070501"/>
    </source>
</evidence>
<dbReference type="FunFam" id="1.20.1250.20:FF:000308">
    <property type="entry name" value="MFS efflux transporter"/>
    <property type="match status" value="1"/>
</dbReference>
<sequence>MATETVTAAQALAAVAPSEAIELEAVKHKHSSGDVSRRHVAATTSTTAAASRRSTSSDGNNVGSRVDDTLPPPVMAAHDAPLKWTTPRGNIARLAFAFVSFMIAGMNDAAIGALIPYLEEWYHLNYTTVSLIFLTPFAGYSAAALTNATLHSKFGQRGIAVVAPVCHIITYVVMALHPPYPVLIVINVVAGFGNGLTDACFSSYLSQFENPNSIQGLLHSCYSVGALFSPFVATSLIVKAGLPWYTFYYIMVGLSVVEWFGLSAAYWSKTGEVYRREHPRDSTAEDASGSGTAAPGSRTREALKSKVTWLVTVYLFTYMAIEVSLGGWVVTFMLRVREASPYDAGLSGTGFWLGMAVGRAALGFVTEKWGERLCVTVYLALAVALQLVFWLVPQFIVSAVAVAFVGLFLGPVFPGGVMMAAKLLPKHLHVSAIGFAMAIGGTGGTVFPFAIGAIAQSKGVQVLQPIVLALICVVGLLWLAFPRVRKRD</sequence>
<evidence type="ECO:0000256" key="6">
    <source>
        <dbReference type="ARBA" id="ARBA00023136"/>
    </source>
</evidence>
<dbReference type="GO" id="GO:0012505">
    <property type="term" value="C:endomembrane system"/>
    <property type="evidence" value="ECO:0007669"/>
    <property type="project" value="UniProtKB-SubCell"/>
</dbReference>
<proteinExistence type="inferred from homology"/>
<dbReference type="PROSITE" id="PS50850">
    <property type="entry name" value="MFS"/>
    <property type="match status" value="1"/>
</dbReference>
<feature type="transmembrane region" description="Helical" evidence="8">
    <location>
        <begin position="373"/>
        <end position="392"/>
    </location>
</feature>
<evidence type="ECO:0000256" key="1">
    <source>
        <dbReference type="ARBA" id="ARBA00004127"/>
    </source>
</evidence>
<feature type="transmembrane region" description="Helical" evidence="8">
    <location>
        <begin position="217"/>
        <end position="238"/>
    </location>
</feature>
<dbReference type="EMBL" id="KQ964258">
    <property type="protein sequence ID" value="KXJ88611.1"/>
    <property type="molecule type" value="Genomic_DNA"/>
</dbReference>
<comment type="subcellular location">
    <subcellularLocation>
        <location evidence="1">Endomembrane system</location>
        <topology evidence="1">Multi-pass membrane protein</topology>
    </subcellularLocation>
</comment>
<dbReference type="InterPro" id="IPR020846">
    <property type="entry name" value="MFS_dom"/>
</dbReference>
<dbReference type="InterPro" id="IPR011701">
    <property type="entry name" value="MFS"/>
</dbReference>
<dbReference type="Gene3D" id="1.20.1250.20">
    <property type="entry name" value="MFS general substrate transporter like domains"/>
    <property type="match status" value="2"/>
</dbReference>
<organism evidence="10 11">
    <name type="scientific">Microdochium bolleyi</name>
    <dbReference type="NCBI Taxonomy" id="196109"/>
    <lineage>
        <taxon>Eukaryota</taxon>
        <taxon>Fungi</taxon>
        <taxon>Dikarya</taxon>
        <taxon>Ascomycota</taxon>
        <taxon>Pezizomycotina</taxon>
        <taxon>Sordariomycetes</taxon>
        <taxon>Xylariomycetidae</taxon>
        <taxon>Xylariales</taxon>
        <taxon>Microdochiaceae</taxon>
        <taxon>Microdochium</taxon>
    </lineage>
</organism>
<evidence type="ECO:0000256" key="5">
    <source>
        <dbReference type="ARBA" id="ARBA00022989"/>
    </source>
</evidence>
<evidence type="ECO:0000259" key="9">
    <source>
        <dbReference type="PROSITE" id="PS50850"/>
    </source>
</evidence>
<dbReference type="Pfam" id="PF07690">
    <property type="entry name" value="MFS_1"/>
    <property type="match status" value="1"/>
</dbReference>
<comment type="similarity">
    <text evidence="2">Belongs to the major facilitator superfamily.</text>
</comment>
<feature type="transmembrane region" description="Helical" evidence="8">
    <location>
        <begin position="307"/>
        <end position="329"/>
    </location>
</feature>
<feature type="transmembrane region" description="Helical" evidence="8">
    <location>
        <begin position="94"/>
        <end position="118"/>
    </location>
</feature>
<feature type="transmembrane region" description="Helical" evidence="8">
    <location>
        <begin position="349"/>
        <end position="366"/>
    </location>
</feature>